<sequence>MLVSSDRNPEHGFSTLRLWNDKRHSIKSRASPRAYPIAQQHHKNRDLARNNPRYFEAPTPLIHVMHGKTFDTIVRSQTPAQQ</sequence>
<evidence type="ECO:0000313" key="2">
    <source>
        <dbReference type="EMBL" id="SPP64510.1"/>
    </source>
</evidence>
<evidence type="ECO:0000256" key="1">
    <source>
        <dbReference type="SAM" id="MobiDB-lite"/>
    </source>
</evidence>
<proteinExistence type="predicted"/>
<keyword evidence="3" id="KW-1185">Reference proteome</keyword>
<dbReference type="InParanoid" id="A0A330L5B8"/>
<organism evidence="2 3">
    <name type="scientific">Nitrospira lenta</name>
    <dbReference type="NCBI Taxonomy" id="1436998"/>
    <lineage>
        <taxon>Bacteria</taxon>
        <taxon>Pseudomonadati</taxon>
        <taxon>Nitrospirota</taxon>
        <taxon>Nitrospiria</taxon>
        <taxon>Nitrospirales</taxon>
        <taxon>Nitrospiraceae</taxon>
        <taxon>Nitrospira</taxon>
    </lineage>
</organism>
<dbReference type="Proteomes" id="UP000248168">
    <property type="component" value="Unassembled WGS sequence"/>
</dbReference>
<reference evidence="3" key="1">
    <citation type="submission" date="2018-04" db="EMBL/GenBank/DDBJ databases">
        <authorList>
            <person name="Lucker S."/>
            <person name="Sakoula D."/>
        </authorList>
    </citation>
    <scope>NUCLEOTIDE SEQUENCE [LARGE SCALE GENOMIC DNA]</scope>
</reference>
<dbReference type="AlphaFoldDB" id="A0A330L5B8"/>
<gene>
    <name evidence="2" type="ORF">NITLEN_20150</name>
</gene>
<dbReference type="EMBL" id="OUNR01000012">
    <property type="protein sequence ID" value="SPP64510.1"/>
    <property type="molecule type" value="Genomic_DNA"/>
</dbReference>
<accession>A0A330L5B8</accession>
<protein>
    <submittedName>
        <fullName evidence="2">Uncharacterized protein</fullName>
    </submittedName>
</protein>
<evidence type="ECO:0000313" key="3">
    <source>
        <dbReference type="Proteomes" id="UP000248168"/>
    </source>
</evidence>
<name>A0A330L5B8_9BACT</name>
<feature type="region of interest" description="Disordered" evidence="1">
    <location>
        <begin position="27"/>
        <end position="51"/>
    </location>
</feature>